<comment type="caution">
    <text evidence="1">The sequence shown here is derived from an EMBL/GenBank/DDBJ whole genome shotgun (WGS) entry which is preliminary data.</text>
</comment>
<name>A0A9X3WSA8_9BACI</name>
<dbReference type="RefSeq" id="WP_259867978.1">
    <property type="nucleotide sequence ID" value="NZ_JAMQJZ010000022.1"/>
</dbReference>
<gene>
    <name evidence="1" type="ORF">NC661_19305</name>
</gene>
<accession>A0A9X3WSA8</accession>
<dbReference type="Proteomes" id="UP001145072">
    <property type="component" value="Unassembled WGS sequence"/>
</dbReference>
<keyword evidence="2" id="KW-1185">Reference proteome</keyword>
<organism evidence="1 2">
    <name type="scientific">Aquibacillus koreensis</name>
    <dbReference type="NCBI Taxonomy" id="279446"/>
    <lineage>
        <taxon>Bacteria</taxon>
        <taxon>Bacillati</taxon>
        <taxon>Bacillota</taxon>
        <taxon>Bacilli</taxon>
        <taxon>Bacillales</taxon>
        <taxon>Bacillaceae</taxon>
        <taxon>Aquibacillus</taxon>
    </lineage>
</organism>
<protein>
    <submittedName>
        <fullName evidence="1">Uncharacterized protein</fullName>
    </submittedName>
</protein>
<sequence>MKKFYVLFGCFLLLVLLSSVYGPYNLYHEFNETKTLKQFISEDNTFNRLEVVEIDYRGSDTYFIEAKDENETRNFIVMNYHSSVMNGHWKVFEQVSIGNYY</sequence>
<reference evidence="1" key="1">
    <citation type="submission" date="2022-06" db="EMBL/GenBank/DDBJ databases">
        <title>Aquibacillus sp. a new bacterium isolated from soil saline samples.</title>
        <authorList>
            <person name="Galisteo C."/>
            <person name="De La Haba R."/>
            <person name="Sanchez-Porro C."/>
            <person name="Ventosa A."/>
        </authorList>
    </citation>
    <scope>NUCLEOTIDE SEQUENCE</scope>
    <source>
        <strain evidence="1">JCM 12387</strain>
    </source>
</reference>
<dbReference type="AlphaFoldDB" id="A0A9X3WSA8"/>
<evidence type="ECO:0000313" key="1">
    <source>
        <dbReference type="EMBL" id="MDC3422504.1"/>
    </source>
</evidence>
<dbReference type="EMBL" id="JAMQJZ010000022">
    <property type="protein sequence ID" value="MDC3422504.1"/>
    <property type="molecule type" value="Genomic_DNA"/>
</dbReference>
<proteinExistence type="predicted"/>
<evidence type="ECO:0000313" key="2">
    <source>
        <dbReference type="Proteomes" id="UP001145072"/>
    </source>
</evidence>